<dbReference type="InterPro" id="IPR009057">
    <property type="entry name" value="Homeodomain-like_sf"/>
</dbReference>
<evidence type="ECO:0000259" key="5">
    <source>
        <dbReference type="PROSITE" id="PS50977"/>
    </source>
</evidence>
<dbReference type="GeneID" id="56503171"/>
<keyword evidence="1" id="KW-0805">Transcription regulation</keyword>
<feature type="domain" description="HTH tetR-type" evidence="5">
    <location>
        <begin position="9"/>
        <end position="69"/>
    </location>
</feature>
<sequence length="188" mass="20170">MRKSREEANETRKRIVETAARELREKGVVGAGIADIMSAAGLTPGGFYRHFESKDHLVAEACNVASATLYETLESFVQGKPPREARREIAERYLSVTHRDNMSIGCPFAALGGDMARADARTRQVATAGFLRLAGLIAEQLGGTEASKSGKSLAAASAMIGALMMSRVVDNEALSQEILQAARDALCR</sequence>
<keyword evidence="2 4" id="KW-0238">DNA-binding</keyword>
<dbReference type="SUPFAM" id="SSF46689">
    <property type="entry name" value="Homeodomain-like"/>
    <property type="match status" value="1"/>
</dbReference>
<dbReference type="Gene3D" id="1.10.357.10">
    <property type="entry name" value="Tetracycline Repressor, domain 2"/>
    <property type="match status" value="1"/>
</dbReference>
<dbReference type="RefSeq" id="WP_096507344.1">
    <property type="nucleotide sequence ID" value="NZ_CABVLY010000023.1"/>
</dbReference>
<keyword evidence="3" id="KW-0804">Transcription</keyword>
<dbReference type="InterPro" id="IPR001647">
    <property type="entry name" value="HTH_TetR"/>
</dbReference>
<evidence type="ECO:0000313" key="9">
    <source>
        <dbReference type="Proteomes" id="UP000755577"/>
    </source>
</evidence>
<evidence type="ECO:0000256" key="2">
    <source>
        <dbReference type="ARBA" id="ARBA00023125"/>
    </source>
</evidence>
<reference evidence="7 8" key="1">
    <citation type="submission" date="2019-09" db="EMBL/GenBank/DDBJ databases">
        <authorList>
            <person name="Depoorter E."/>
        </authorList>
    </citation>
    <scope>NUCLEOTIDE SEQUENCE [LARGE SCALE GENOMIC DNA]</scope>
    <source>
        <strain evidence="7">LMG 20980</strain>
    </source>
</reference>
<dbReference type="AlphaFoldDB" id="A0A6P2GF59"/>
<feature type="DNA-binding region" description="H-T-H motif" evidence="4">
    <location>
        <begin position="32"/>
        <end position="51"/>
    </location>
</feature>
<dbReference type="InterPro" id="IPR036271">
    <property type="entry name" value="Tet_transcr_reg_TetR-rel_C_sf"/>
</dbReference>
<dbReference type="SUPFAM" id="SSF48498">
    <property type="entry name" value="Tetracyclin repressor-like, C-terminal domain"/>
    <property type="match status" value="1"/>
</dbReference>
<evidence type="ECO:0000313" key="8">
    <source>
        <dbReference type="Proteomes" id="UP000494201"/>
    </source>
</evidence>
<gene>
    <name evidence="7" type="ORF">BAN20980_05108</name>
    <name evidence="6" type="ORF">JQK92_12490</name>
</gene>
<dbReference type="EMBL" id="CABVLY010000023">
    <property type="protein sequence ID" value="VVU52373.1"/>
    <property type="molecule type" value="Genomic_DNA"/>
</dbReference>
<dbReference type="PANTHER" id="PTHR47506">
    <property type="entry name" value="TRANSCRIPTIONAL REGULATORY PROTEIN"/>
    <property type="match status" value="1"/>
</dbReference>
<dbReference type="PANTHER" id="PTHR47506:SF7">
    <property type="entry name" value="TRANSCRIPTIONAL REGULATORY PROTEIN"/>
    <property type="match status" value="1"/>
</dbReference>
<accession>A0A6P2GF59</accession>
<dbReference type="Proteomes" id="UP000755577">
    <property type="component" value="Unassembled WGS sequence"/>
</dbReference>
<dbReference type="Pfam" id="PF00440">
    <property type="entry name" value="TetR_N"/>
    <property type="match status" value="1"/>
</dbReference>
<name>A0A6P2GF59_9BURK</name>
<dbReference type="Proteomes" id="UP000494201">
    <property type="component" value="Unassembled WGS sequence"/>
</dbReference>
<protein>
    <submittedName>
        <fullName evidence="7">TetR family transcriptional regulator</fullName>
    </submittedName>
</protein>
<evidence type="ECO:0000313" key="6">
    <source>
        <dbReference type="EMBL" id="MBM2767243.1"/>
    </source>
</evidence>
<dbReference type="GO" id="GO:0003677">
    <property type="term" value="F:DNA binding"/>
    <property type="evidence" value="ECO:0007669"/>
    <property type="project" value="UniProtKB-UniRule"/>
</dbReference>
<evidence type="ECO:0000256" key="4">
    <source>
        <dbReference type="PROSITE-ProRule" id="PRU00335"/>
    </source>
</evidence>
<evidence type="ECO:0000256" key="3">
    <source>
        <dbReference type="ARBA" id="ARBA00023163"/>
    </source>
</evidence>
<dbReference type="Gene3D" id="1.10.10.60">
    <property type="entry name" value="Homeodomain-like"/>
    <property type="match status" value="1"/>
</dbReference>
<evidence type="ECO:0000313" key="7">
    <source>
        <dbReference type="EMBL" id="VVU52373.1"/>
    </source>
</evidence>
<dbReference type="PRINTS" id="PR00455">
    <property type="entry name" value="HTHTETR"/>
</dbReference>
<keyword evidence="9" id="KW-1185">Reference proteome</keyword>
<organism evidence="7 8">
    <name type="scientific">Burkholderia anthina</name>
    <dbReference type="NCBI Taxonomy" id="179879"/>
    <lineage>
        <taxon>Bacteria</taxon>
        <taxon>Pseudomonadati</taxon>
        <taxon>Pseudomonadota</taxon>
        <taxon>Betaproteobacteria</taxon>
        <taxon>Burkholderiales</taxon>
        <taxon>Burkholderiaceae</taxon>
        <taxon>Burkholderia</taxon>
        <taxon>Burkholderia cepacia complex</taxon>
    </lineage>
</organism>
<reference evidence="6 9" key="2">
    <citation type="submission" date="2021-02" db="EMBL/GenBank/DDBJ databases">
        <title>Draft genome of the type strains Burkholderia anthina DSM16086.</title>
        <authorList>
            <person name="Hertel R."/>
            <person name="Meissner J."/>
            <person name="Poehlein A."/>
            <person name="Daniel R."/>
            <person name="Commichau F.M."/>
        </authorList>
    </citation>
    <scope>NUCLEOTIDE SEQUENCE [LARGE SCALE GENOMIC DNA]</scope>
    <source>
        <strain evidence="6 9">DSM 16086</strain>
    </source>
</reference>
<dbReference type="EMBL" id="JAFCIQ010000007">
    <property type="protein sequence ID" value="MBM2767243.1"/>
    <property type="molecule type" value="Genomic_DNA"/>
</dbReference>
<evidence type="ECO:0000256" key="1">
    <source>
        <dbReference type="ARBA" id="ARBA00023015"/>
    </source>
</evidence>
<proteinExistence type="predicted"/>
<dbReference type="PROSITE" id="PS50977">
    <property type="entry name" value="HTH_TETR_2"/>
    <property type="match status" value="1"/>
</dbReference>